<dbReference type="Proteomes" id="UP000483286">
    <property type="component" value="Unassembled WGS sequence"/>
</dbReference>
<name>A0A7C9LNT7_9DEIO</name>
<sequence length="172" mass="18712">MTTLPFSRNAPLTPVRLLEALCAARPNEAQLGPREGRHELLSPEQLPGGTLYTARELTLLDWDSGADLAGLLLRDTPDPKTGEYLVEWSAERETCAVFGAIWRRCWDQGYRLTTVCEPCNQATTMATQDVTAIVQGDGHTISTTATHPALAALLAYAQLVTGLRLPAPKREG</sequence>
<accession>A0A7C9LNT7</accession>
<dbReference type="RefSeq" id="WP_157460396.1">
    <property type="nucleotide sequence ID" value="NZ_WQLB01000026.1"/>
</dbReference>
<protein>
    <submittedName>
        <fullName evidence="1">Uncharacterized protein</fullName>
    </submittedName>
</protein>
<dbReference type="EMBL" id="WQLB01000026">
    <property type="protein sequence ID" value="MVN88337.1"/>
    <property type="molecule type" value="Genomic_DNA"/>
</dbReference>
<keyword evidence="2" id="KW-1185">Reference proteome</keyword>
<reference evidence="1 2" key="1">
    <citation type="submission" date="2019-12" db="EMBL/GenBank/DDBJ databases">
        <title>Deinococcus sp. HMF7620 Genome sequencing and assembly.</title>
        <authorList>
            <person name="Kang H."/>
            <person name="Kim H."/>
            <person name="Joh K."/>
        </authorList>
    </citation>
    <scope>NUCLEOTIDE SEQUENCE [LARGE SCALE GENOMIC DNA]</scope>
    <source>
        <strain evidence="1 2">HMF7620</strain>
    </source>
</reference>
<comment type="caution">
    <text evidence="1">The sequence shown here is derived from an EMBL/GenBank/DDBJ whole genome shotgun (WGS) entry which is preliminary data.</text>
</comment>
<organism evidence="1 2">
    <name type="scientific">Deinococcus arboris</name>
    <dbReference type="NCBI Taxonomy" id="2682977"/>
    <lineage>
        <taxon>Bacteria</taxon>
        <taxon>Thermotogati</taxon>
        <taxon>Deinococcota</taxon>
        <taxon>Deinococci</taxon>
        <taxon>Deinococcales</taxon>
        <taxon>Deinococcaceae</taxon>
        <taxon>Deinococcus</taxon>
    </lineage>
</organism>
<evidence type="ECO:0000313" key="2">
    <source>
        <dbReference type="Proteomes" id="UP000483286"/>
    </source>
</evidence>
<gene>
    <name evidence="1" type="ORF">GO986_16450</name>
</gene>
<proteinExistence type="predicted"/>
<evidence type="ECO:0000313" key="1">
    <source>
        <dbReference type="EMBL" id="MVN88337.1"/>
    </source>
</evidence>
<dbReference type="AlphaFoldDB" id="A0A7C9LNT7"/>